<proteinExistence type="predicted"/>
<accession>A0A1E5C368</accession>
<keyword evidence="1" id="KW-0472">Membrane</keyword>
<keyword evidence="3" id="KW-1185">Reference proteome</keyword>
<sequence>MHIEELKIAASGLLAIYAILWALPGTIMSAIVSLGDPQRIVFIDQQLAKDPRKLHADWSSMIFSNIATRLFGYWLAYPLIRRRVTTTSTKFSLFMWFNCLGMWSVIGALLLSLMSQAL</sequence>
<dbReference type="AlphaFoldDB" id="A0A1E5C368"/>
<dbReference type="EMBL" id="AJWN02000073">
    <property type="protein sequence ID" value="OEE59958.1"/>
    <property type="molecule type" value="Genomic_DNA"/>
</dbReference>
<evidence type="ECO:0000256" key="1">
    <source>
        <dbReference type="SAM" id="Phobius"/>
    </source>
</evidence>
<protein>
    <submittedName>
        <fullName evidence="2">Uncharacterized protein</fullName>
    </submittedName>
</protein>
<keyword evidence="1" id="KW-0812">Transmembrane</keyword>
<keyword evidence="1" id="KW-1133">Transmembrane helix</keyword>
<feature type="transmembrane region" description="Helical" evidence="1">
    <location>
        <begin position="92"/>
        <end position="114"/>
    </location>
</feature>
<feature type="transmembrane region" description="Helical" evidence="1">
    <location>
        <begin position="61"/>
        <end position="80"/>
    </location>
</feature>
<dbReference type="RefSeq" id="WP_016959766.1">
    <property type="nucleotide sequence ID" value="NZ_AJWN02000073.1"/>
</dbReference>
<feature type="transmembrane region" description="Helical" evidence="1">
    <location>
        <begin position="12"/>
        <end position="32"/>
    </location>
</feature>
<evidence type="ECO:0000313" key="2">
    <source>
        <dbReference type="EMBL" id="OEE59958.1"/>
    </source>
</evidence>
<comment type="caution">
    <text evidence="2">The sequence shown here is derived from an EMBL/GenBank/DDBJ whole genome shotgun (WGS) entry which is preliminary data.</text>
</comment>
<reference evidence="2 3" key="1">
    <citation type="journal article" date="2012" name="Science">
        <title>Ecological populations of bacteria act as socially cohesive units of antibiotic production and resistance.</title>
        <authorList>
            <person name="Cordero O.X."/>
            <person name="Wildschutte H."/>
            <person name="Kirkup B."/>
            <person name="Proehl S."/>
            <person name="Ngo L."/>
            <person name="Hussain F."/>
            <person name="Le Roux F."/>
            <person name="Mincer T."/>
            <person name="Polz M.F."/>
        </authorList>
    </citation>
    <scope>NUCLEOTIDE SEQUENCE [LARGE SCALE GENOMIC DNA]</scope>
    <source>
        <strain evidence="2 3">FF-454</strain>
    </source>
</reference>
<name>A0A1E5C368_9GAMM</name>
<gene>
    <name evidence="2" type="ORF">A1OK_12780</name>
</gene>
<dbReference type="Proteomes" id="UP000095039">
    <property type="component" value="Unassembled WGS sequence"/>
</dbReference>
<evidence type="ECO:0000313" key="3">
    <source>
        <dbReference type="Proteomes" id="UP000095039"/>
    </source>
</evidence>
<organism evidence="2 3">
    <name type="scientific">Enterovibrio norvegicus FF-454</name>
    <dbReference type="NCBI Taxonomy" id="1185651"/>
    <lineage>
        <taxon>Bacteria</taxon>
        <taxon>Pseudomonadati</taxon>
        <taxon>Pseudomonadota</taxon>
        <taxon>Gammaproteobacteria</taxon>
        <taxon>Vibrionales</taxon>
        <taxon>Vibrionaceae</taxon>
        <taxon>Enterovibrio</taxon>
    </lineage>
</organism>